<dbReference type="VEuPathDB" id="FungiDB:BDV34DRAFT_86646"/>
<reference evidence="1 2" key="1">
    <citation type="submission" date="2019-04" db="EMBL/GenBank/DDBJ databases">
        <title>Fungal friends and foes A comparative genomics study of 23 Aspergillus species from section Flavi.</title>
        <authorList>
            <consortium name="DOE Joint Genome Institute"/>
            <person name="Kjaerbolling I."/>
            <person name="Vesth T.C."/>
            <person name="Frisvad J.C."/>
            <person name="Nybo J.L."/>
            <person name="Theobald S."/>
            <person name="Kildgaard S."/>
            <person name="Petersen T.I."/>
            <person name="Kuo A."/>
            <person name="Sato A."/>
            <person name="Lyhne E.K."/>
            <person name="Kogle M.E."/>
            <person name="Wiebenga A."/>
            <person name="Kun R.S."/>
            <person name="Lubbers R.J."/>
            <person name="Makela M.R."/>
            <person name="Barry K."/>
            <person name="Chovatia M."/>
            <person name="Clum A."/>
            <person name="Daum C."/>
            <person name="Haridas S."/>
            <person name="He G."/>
            <person name="LaButti K."/>
            <person name="Lipzen A."/>
            <person name="Mondo S."/>
            <person name="Pangilinan J."/>
            <person name="Riley R."/>
            <person name="Salamov A."/>
            <person name="Simmons B.A."/>
            <person name="Magnuson J.K."/>
            <person name="Henrissat B."/>
            <person name="Mortensen U.H."/>
            <person name="Larsen T.O."/>
            <person name="De vries R.P."/>
            <person name="Grigoriev I.V."/>
            <person name="Machida M."/>
            <person name="Baker S.E."/>
            <person name="Andersen M.R."/>
        </authorList>
    </citation>
    <scope>NUCLEOTIDE SEQUENCE [LARGE SCALE GENOMIC DNA]</scope>
    <source>
        <strain evidence="1 2">CBS 117618</strain>
    </source>
</reference>
<organism evidence="1 2">
    <name type="scientific">Aspergillus parasiticus</name>
    <dbReference type="NCBI Taxonomy" id="5067"/>
    <lineage>
        <taxon>Eukaryota</taxon>
        <taxon>Fungi</taxon>
        <taxon>Dikarya</taxon>
        <taxon>Ascomycota</taxon>
        <taxon>Pezizomycotina</taxon>
        <taxon>Eurotiomycetes</taxon>
        <taxon>Eurotiomycetidae</taxon>
        <taxon>Eurotiales</taxon>
        <taxon>Aspergillaceae</taxon>
        <taxon>Aspergillus</taxon>
        <taxon>Aspergillus subgen. Circumdati</taxon>
    </lineage>
</organism>
<protein>
    <submittedName>
        <fullName evidence="1">Uncharacterized protein</fullName>
    </submittedName>
</protein>
<dbReference type="EMBL" id="ML734938">
    <property type="protein sequence ID" value="KAB8211580.1"/>
    <property type="molecule type" value="Genomic_DNA"/>
</dbReference>
<sequence>MIEGFHGVDSAPSGVASAFDGGFHATTAFLSLECCRLKQYNNFDRLEGLFHELCPLDLSSENPLIMRTPWCAILALLAGVQAIDIDVENPGEVLQNQWGQDVANTGQNR</sequence>
<gene>
    <name evidence="1" type="ORF">BDV34DRAFT_86646</name>
</gene>
<evidence type="ECO:0000313" key="1">
    <source>
        <dbReference type="EMBL" id="KAB8211580.1"/>
    </source>
</evidence>
<name>A0A5N6E565_ASPPA</name>
<accession>A0A5N6E565</accession>
<dbReference type="AlphaFoldDB" id="A0A5N6E565"/>
<dbReference type="Proteomes" id="UP000326532">
    <property type="component" value="Unassembled WGS sequence"/>
</dbReference>
<evidence type="ECO:0000313" key="2">
    <source>
        <dbReference type="Proteomes" id="UP000326532"/>
    </source>
</evidence>
<keyword evidence="2" id="KW-1185">Reference proteome</keyword>
<proteinExistence type="predicted"/>